<accession>A0AAD5GVR4</accession>
<dbReference type="PANTHER" id="PTHR36361">
    <property type="entry name" value="PROTEIN APEM9"/>
    <property type="match status" value="1"/>
</dbReference>
<sequence>MMAGESVVNNKPDRVTDLTTPVVQIQLTWDQIEVAESYLVCSMFEQASSTSSRVLNQLHDKDCSNGIVEDELNDMLESAGMVFLQSLKELGRTLEIVNELTKLYGSLAAIPVQVFLAGACFHMQEDPHGAQKFFEKFLSKWEYANGQYNAREGVETNKSYMKDTGNRLSLGVDSYLQVVEAYITLHTGILRQTSYVINWVEKASLPEHIRQELLRRLQSMNTSKDTGSQASTSALLTAGNDTVVSLKKEGMKQVDGDGAAKQAILRYSSQNVSTFWLFRKFNIKLGGIRFAVSNGNILLTALVLLMYYFMRRKKYTVTSILKGQAQFVKKTIIDLWQLAFSYQVNPLAAVETLQTPNRVSR</sequence>
<evidence type="ECO:0008006" key="4">
    <source>
        <dbReference type="Google" id="ProtNLM"/>
    </source>
</evidence>
<feature type="transmembrane region" description="Helical" evidence="1">
    <location>
        <begin position="290"/>
        <end position="310"/>
    </location>
</feature>
<evidence type="ECO:0000256" key="1">
    <source>
        <dbReference type="SAM" id="Phobius"/>
    </source>
</evidence>
<keyword evidence="1" id="KW-0812">Transmembrane</keyword>
<evidence type="ECO:0000313" key="3">
    <source>
        <dbReference type="Proteomes" id="UP001206925"/>
    </source>
</evidence>
<proteinExistence type="predicted"/>
<keyword evidence="1" id="KW-0472">Membrane</keyword>
<dbReference type="GO" id="GO:0015919">
    <property type="term" value="P:peroxisomal membrane transport"/>
    <property type="evidence" value="ECO:0007669"/>
    <property type="project" value="InterPro"/>
</dbReference>
<dbReference type="Proteomes" id="UP001206925">
    <property type="component" value="Unassembled WGS sequence"/>
</dbReference>
<dbReference type="AlphaFoldDB" id="A0AAD5GVR4"/>
<keyword evidence="1" id="KW-1133">Transmembrane helix</keyword>
<dbReference type="InterPro" id="IPR034571">
    <property type="entry name" value="APEM9"/>
</dbReference>
<reference evidence="2" key="1">
    <citation type="submission" date="2022-06" db="EMBL/GenBank/DDBJ databases">
        <title>Uncovering the hologenomic basis of an extraordinary plant invasion.</title>
        <authorList>
            <person name="Bieker V.C."/>
            <person name="Martin M.D."/>
            <person name="Gilbert T."/>
            <person name="Hodgins K."/>
            <person name="Battlay P."/>
            <person name="Petersen B."/>
            <person name="Wilson J."/>
        </authorList>
    </citation>
    <scope>NUCLEOTIDE SEQUENCE</scope>
    <source>
        <strain evidence="2">AA19_3_7</strain>
        <tissue evidence="2">Leaf</tissue>
    </source>
</reference>
<evidence type="ECO:0000313" key="2">
    <source>
        <dbReference type="EMBL" id="KAI7757180.1"/>
    </source>
</evidence>
<name>A0AAD5GVR4_AMBAR</name>
<dbReference type="EMBL" id="JAMZMK010000167">
    <property type="protein sequence ID" value="KAI7757180.1"/>
    <property type="molecule type" value="Genomic_DNA"/>
</dbReference>
<keyword evidence="3" id="KW-1185">Reference proteome</keyword>
<organism evidence="2 3">
    <name type="scientific">Ambrosia artemisiifolia</name>
    <name type="common">Common ragweed</name>
    <dbReference type="NCBI Taxonomy" id="4212"/>
    <lineage>
        <taxon>Eukaryota</taxon>
        <taxon>Viridiplantae</taxon>
        <taxon>Streptophyta</taxon>
        <taxon>Embryophyta</taxon>
        <taxon>Tracheophyta</taxon>
        <taxon>Spermatophyta</taxon>
        <taxon>Magnoliopsida</taxon>
        <taxon>eudicotyledons</taxon>
        <taxon>Gunneridae</taxon>
        <taxon>Pentapetalae</taxon>
        <taxon>asterids</taxon>
        <taxon>campanulids</taxon>
        <taxon>Asterales</taxon>
        <taxon>Asteraceae</taxon>
        <taxon>Asteroideae</taxon>
        <taxon>Heliantheae alliance</taxon>
        <taxon>Heliantheae</taxon>
        <taxon>Ambrosia</taxon>
    </lineage>
</organism>
<protein>
    <recommendedName>
        <fullName evidence="4">Protein APEM9</fullName>
    </recommendedName>
</protein>
<comment type="caution">
    <text evidence="2">The sequence shown here is derived from an EMBL/GenBank/DDBJ whole genome shotgun (WGS) entry which is preliminary data.</text>
</comment>
<dbReference type="PANTHER" id="PTHR36361:SF1">
    <property type="entry name" value="PROTEIN APEM9"/>
    <property type="match status" value="1"/>
</dbReference>
<gene>
    <name evidence="2" type="ORF">M8C21_008046</name>
</gene>